<name>A0R864_PELPD</name>
<organism evidence="3 4">
    <name type="scientific">Pelobacter propionicus (strain DSM 2379 / NBRC 103807 / OttBd1)</name>
    <dbReference type="NCBI Taxonomy" id="338966"/>
    <lineage>
        <taxon>Bacteria</taxon>
        <taxon>Pseudomonadati</taxon>
        <taxon>Thermodesulfobacteriota</taxon>
        <taxon>Desulfuromonadia</taxon>
        <taxon>Desulfuromonadales</taxon>
        <taxon>Desulfuromonadaceae</taxon>
        <taxon>Pelobacter</taxon>
    </lineage>
</organism>
<evidence type="ECO:0000313" key="3">
    <source>
        <dbReference type="EMBL" id="ABL01431.1"/>
    </source>
</evidence>
<dbReference type="OrthoDB" id="9798046at2"/>
<dbReference type="Proteomes" id="UP000006732">
    <property type="component" value="Plasmid pPRO2"/>
</dbReference>
<keyword evidence="3" id="KW-0614">Plasmid</keyword>
<dbReference type="Gene3D" id="3.30.2310.20">
    <property type="entry name" value="RelE-like"/>
    <property type="match status" value="1"/>
</dbReference>
<dbReference type="PANTHER" id="PTHR33755">
    <property type="entry name" value="TOXIN PARE1-RELATED"/>
    <property type="match status" value="1"/>
</dbReference>
<dbReference type="PANTHER" id="PTHR33755:SF6">
    <property type="entry name" value="PLASMID STABILIZATION SYSTEM PROTEIN"/>
    <property type="match status" value="1"/>
</dbReference>
<dbReference type="RefSeq" id="WP_011733949.1">
    <property type="nucleotide sequence ID" value="NC_008608.1"/>
</dbReference>
<dbReference type="Pfam" id="PF05016">
    <property type="entry name" value="ParE_toxin"/>
    <property type="match status" value="1"/>
</dbReference>
<dbReference type="InterPro" id="IPR051803">
    <property type="entry name" value="TA_system_RelE-like_toxin"/>
</dbReference>
<dbReference type="AlphaFoldDB" id="A0R864"/>
<sequence>MIRWLRRAERDLVHVEAYIAQDNPRAAVAMVLTIIEAVEQLDAHPGMGRAGRVEGTRELVVAGTPYVVPYRQKGKWIEILRVYHAARLWPEAF</sequence>
<evidence type="ECO:0000256" key="2">
    <source>
        <dbReference type="ARBA" id="ARBA00022649"/>
    </source>
</evidence>
<gene>
    <name evidence="3" type="ordered locus">Ppro_3843</name>
</gene>
<dbReference type="EMBL" id="CP000484">
    <property type="protein sequence ID" value="ABL01431.1"/>
    <property type="molecule type" value="Genomic_DNA"/>
</dbReference>
<dbReference type="InterPro" id="IPR007712">
    <property type="entry name" value="RelE/ParE_toxin"/>
</dbReference>
<evidence type="ECO:0000313" key="4">
    <source>
        <dbReference type="Proteomes" id="UP000006732"/>
    </source>
</evidence>
<dbReference type="KEGG" id="ppd:Ppro_3843"/>
<keyword evidence="4" id="KW-1185">Reference proteome</keyword>
<reference evidence="3 4" key="1">
    <citation type="submission" date="2006-10" db="EMBL/GenBank/DDBJ databases">
        <title>Complete sequence of plasmid pPRO2 of Pelobacter propionicus DSM 2379.</title>
        <authorList>
            <consortium name="US DOE Joint Genome Institute"/>
            <person name="Copeland A."/>
            <person name="Lucas S."/>
            <person name="Lapidus A."/>
            <person name="Barry K."/>
            <person name="Detter J.C."/>
            <person name="Glavina del Rio T."/>
            <person name="Hammon N."/>
            <person name="Israni S."/>
            <person name="Dalin E."/>
            <person name="Tice H."/>
            <person name="Pitluck S."/>
            <person name="Saunders E."/>
            <person name="Brettin T."/>
            <person name="Bruce D."/>
            <person name="Han C."/>
            <person name="Tapia R."/>
            <person name="Schmutz J."/>
            <person name="Larimer F."/>
            <person name="Land M."/>
            <person name="Hauser L."/>
            <person name="Kyrpides N."/>
            <person name="Kim E."/>
            <person name="Lovley D."/>
            <person name="Richardson P."/>
        </authorList>
    </citation>
    <scope>NUCLEOTIDE SEQUENCE [LARGE SCALE GENOMIC DNA]</scope>
    <source>
        <strain evidence="4">DSM 2379 / NBRC 103807 / OttBd1</strain>
        <plasmid evidence="4">Plasmid pPRO2</plasmid>
    </source>
</reference>
<dbReference type="InterPro" id="IPR035093">
    <property type="entry name" value="RelE/ParE_toxin_dom_sf"/>
</dbReference>
<protein>
    <submittedName>
        <fullName evidence="3">Addiction module toxin, RelE/StbE family</fullName>
    </submittedName>
</protein>
<accession>A0R864</accession>
<comment type="similarity">
    <text evidence="1">Belongs to the RelE toxin family.</text>
</comment>
<dbReference type="NCBIfam" id="TIGR02385">
    <property type="entry name" value="RelE_StbE"/>
    <property type="match status" value="1"/>
</dbReference>
<proteinExistence type="inferred from homology"/>
<dbReference type="HOGENOM" id="CLU_147162_11_1_7"/>
<keyword evidence="2" id="KW-1277">Toxin-antitoxin system</keyword>
<geneLocation type="plasmid" evidence="3 4">
    <name>pPRO2</name>
</geneLocation>
<evidence type="ECO:0000256" key="1">
    <source>
        <dbReference type="ARBA" id="ARBA00006226"/>
    </source>
</evidence>